<accession>A0A4Z2GTL6</accession>
<proteinExistence type="predicted"/>
<dbReference type="Proteomes" id="UP000314294">
    <property type="component" value="Unassembled WGS sequence"/>
</dbReference>
<organism evidence="1 2">
    <name type="scientific">Liparis tanakae</name>
    <name type="common">Tanaka's snailfish</name>
    <dbReference type="NCBI Taxonomy" id="230148"/>
    <lineage>
        <taxon>Eukaryota</taxon>
        <taxon>Metazoa</taxon>
        <taxon>Chordata</taxon>
        <taxon>Craniata</taxon>
        <taxon>Vertebrata</taxon>
        <taxon>Euteleostomi</taxon>
        <taxon>Actinopterygii</taxon>
        <taxon>Neopterygii</taxon>
        <taxon>Teleostei</taxon>
        <taxon>Neoteleostei</taxon>
        <taxon>Acanthomorphata</taxon>
        <taxon>Eupercaria</taxon>
        <taxon>Perciformes</taxon>
        <taxon>Cottioidei</taxon>
        <taxon>Cottales</taxon>
        <taxon>Liparidae</taxon>
        <taxon>Liparis</taxon>
    </lineage>
</organism>
<sequence>MEDNKYNGSSEKMLLERWAENVYRSKRREKHACGTVFVKSSPWEPASKKSGLAYRKVSPYERSLNVSCFDGLHGHPGACVGHRGGA</sequence>
<dbReference type="AlphaFoldDB" id="A0A4Z2GTL6"/>
<dbReference type="EMBL" id="SRLO01000441">
    <property type="protein sequence ID" value="TNN55944.1"/>
    <property type="molecule type" value="Genomic_DNA"/>
</dbReference>
<comment type="caution">
    <text evidence="1">The sequence shown here is derived from an EMBL/GenBank/DDBJ whole genome shotgun (WGS) entry which is preliminary data.</text>
</comment>
<evidence type="ECO:0000313" key="1">
    <source>
        <dbReference type="EMBL" id="TNN55944.1"/>
    </source>
</evidence>
<keyword evidence="2" id="KW-1185">Reference proteome</keyword>
<reference evidence="1 2" key="1">
    <citation type="submission" date="2019-03" db="EMBL/GenBank/DDBJ databases">
        <title>First draft genome of Liparis tanakae, snailfish: a comprehensive survey of snailfish specific genes.</title>
        <authorList>
            <person name="Kim W."/>
            <person name="Song I."/>
            <person name="Jeong J.-H."/>
            <person name="Kim D."/>
            <person name="Kim S."/>
            <person name="Ryu S."/>
            <person name="Song J.Y."/>
            <person name="Lee S.K."/>
        </authorList>
    </citation>
    <scope>NUCLEOTIDE SEQUENCE [LARGE SCALE GENOMIC DNA]</scope>
    <source>
        <tissue evidence="1">Muscle</tissue>
    </source>
</reference>
<gene>
    <name evidence="1" type="ORF">EYF80_033831</name>
</gene>
<protein>
    <submittedName>
        <fullName evidence="1">Uncharacterized protein</fullName>
    </submittedName>
</protein>
<name>A0A4Z2GTL6_9TELE</name>
<evidence type="ECO:0000313" key="2">
    <source>
        <dbReference type="Proteomes" id="UP000314294"/>
    </source>
</evidence>